<keyword evidence="5" id="KW-0805">Transcription regulation</keyword>
<sequence length="839" mass="92863">MPTTNSKASKTSATNTGNSANGCSWCEDPKRKLKISFTFENVKKEFCSEACLREFKKTFAKIHCCNCERIIQGAPVLLTEQSNVDTKEFCCTECLQKYRLREVQNQNQKQHFTSSELKADSKAPLTLVKQQTSTASQKSGTVSCSQQTSLPVESGDSESSCSERSKSMSKSQKNCTSKHQYEVFGYLDWDYYLKEVGGIVAPNECFKQHNTPPKNEFKLEQKVEAKDPRNKSSTCIATVVGIMGPRIQLRLDGSDNSNDFWELVDSGSIKPVGDCEKNGGMLQPPLGFRKNPSHWHVFVVNTLKESEHAPPSAFKPEPDSPSSNKFKEGMKLEAVDRKNPRLICPATVGMVKDDMIFVTFDGWQGAFDYWCRYDSRDIFPVGWCQKSGHPLQPPGDKGKGKTIPIINPSESPLCIQLMTKSVSNGSTDNSVKTKNENSFSTLSATKTSTKTVTTEDKNTAKDVKNSSEDVNGNINAPREKISEVDVVVSNVAESESDSKAQCTTPNSSIIESETQNDSKKTTFVSLFVNHECDCGPYLNSKMLTKFPDCFNGSLNKTLKDLVQTILDCSNDVKTVYSKLKGGNGHMVVIADVGDKKCALKMPHLNRVSGFWNYLTTLKEDLKCCPNFFSNAPSKEACSRCKSAIAISPLTPVASHVTARKRISTGISPITDLNRPQLKSKPMPVLCVPITKRKIEEGTDAPVMTSTPKNVNNLTSITSQTEVQPSRIIKKMKTVKEESTPQIIGSHNGEIRKPILIPMSPISANPLEWSIEDVIKHLTSIDQALIIHADTFRKHEIDGKAFLLLNSDMMMKYMGLKLGPALKICNIIERLKGMKKPTIS</sequence>
<dbReference type="GO" id="GO:0045892">
    <property type="term" value="P:negative regulation of DNA-templated transcription"/>
    <property type="evidence" value="ECO:0007669"/>
    <property type="project" value="TreeGrafter"/>
</dbReference>
<reference evidence="12 13" key="1">
    <citation type="journal article" date="2018" name="Gigascience">
        <title>Genomes of trombidid mites reveal novel predicted allergens and laterally-transferred genes associated with secondary metabolism.</title>
        <authorList>
            <person name="Dong X."/>
            <person name="Chaisiri K."/>
            <person name="Xia D."/>
            <person name="Armstrong S.D."/>
            <person name="Fang Y."/>
            <person name="Donnelly M.J."/>
            <person name="Kadowaki T."/>
            <person name="McGarry J.W."/>
            <person name="Darby A.C."/>
            <person name="Makepeace B.L."/>
        </authorList>
    </citation>
    <scope>NUCLEOTIDE SEQUENCE [LARGE SCALE GENOMIC DNA]</scope>
    <source>
        <strain evidence="12">UoL-WK</strain>
    </source>
</reference>
<evidence type="ECO:0000313" key="13">
    <source>
        <dbReference type="Proteomes" id="UP000285301"/>
    </source>
</evidence>
<dbReference type="CDD" id="cd20110">
    <property type="entry name" value="MBT_dScm_rpt2"/>
    <property type="match status" value="1"/>
</dbReference>
<gene>
    <name evidence="12" type="ORF">B4U79_04278</name>
</gene>
<dbReference type="SUPFAM" id="SSF47769">
    <property type="entry name" value="SAM/Pointed domain"/>
    <property type="match status" value="1"/>
</dbReference>
<feature type="repeat" description="MBT" evidence="8">
    <location>
        <begin position="293"/>
        <end position="394"/>
    </location>
</feature>
<dbReference type="InterPro" id="IPR001660">
    <property type="entry name" value="SAM"/>
</dbReference>
<accession>A0A443QN90</accession>
<feature type="compositionally biased region" description="Polar residues" evidence="9">
    <location>
        <begin position="139"/>
        <end position="151"/>
    </location>
</feature>
<dbReference type="CDD" id="cd20091">
    <property type="entry name" value="MBT_dScm-like_rpt1"/>
    <property type="match status" value="1"/>
</dbReference>
<dbReference type="Gene3D" id="2.30.30.140">
    <property type="match status" value="2"/>
</dbReference>
<dbReference type="GO" id="GO:0042393">
    <property type="term" value="F:histone binding"/>
    <property type="evidence" value="ECO:0007669"/>
    <property type="project" value="TreeGrafter"/>
</dbReference>
<evidence type="ECO:0000259" key="11">
    <source>
        <dbReference type="SMART" id="SM00746"/>
    </source>
</evidence>
<dbReference type="InterPro" id="IPR011017">
    <property type="entry name" value="TRASH_dom"/>
</dbReference>
<dbReference type="SMART" id="SM00454">
    <property type="entry name" value="SAM"/>
    <property type="match status" value="1"/>
</dbReference>
<evidence type="ECO:0000256" key="4">
    <source>
        <dbReference type="ARBA" id="ARBA00022737"/>
    </source>
</evidence>
<dbReference type="SMART" id="SM00746">
    <property type="entry name" value="TRASH"/>
    <property type="match status" value="2"/>
</dbReference>
<dbReference type="InterPro" id="IPR050548">
    <property type="entry name" value="PcG_chromatin_remod_factors"/>
</dbReference>
<dbReference type="Gene3D" id="3.90.1150.190">
    <property type="entry name" value="SLED domain"/>
    <property type="match status" value="1"/>
</dbReference>
<evidence type="ECO:0000256" key="1">
    <source>
        <dbReference type="ARBA" id="ARBA00004123"/>
    </source>
</evidence>
<dbReference type="GO" id="GO:0003682">
    <property type="term" value="F:chromatin binding"/>
    <property type="evidence" value="ECO:0007669"/>
    <property type="project" value="TreeGrafter"/>
</dbReference>
<comment type="similarity">
    <text evidence="2">Belongs to the SCM family.</text>
</comment>
<keyword evidence="13" id="KW-1185">Reference proteome</keyword>
<dbReference type="Pfam" id="PF00536">
    <property type="entry name" value="SAM_1"/>
    <property type="match status" value="1"/>
</dbReference>
<dbReference type="InterPro" id="IPR047531">
    <property type="entry name" value="SAM_Scm-like"/>
</dbReference>
<keyword evidence="6" id="KW-0804">Transcription</keyword>
<feature type="region of interest" description="Disordered" evidence="9">
    <location>
        <begin position="139"/>
        <end position="165"/>
    </location>
</feature>
<name>A0A443QN90_9ACAR</name>
<comment type="caution">
    <text evidence="12">The sequence shown here is derived from an EMBL/GenBank/DDBJ whole genome shotgun (WGS) entry which is preliminary data.</text>
</comment>
<dbReference type="Proteomes" id="UP000285301">
    <property type="component" value="Unassembled WGS sequence"/>
</dbReference>
<dbReference type="CDD" id="cd09578">
    <property type="entry name" value="SAM_Scm"/>
    <property type="match status" value="1"/>
</dbReference>
<keyword evidence="7" id="KW-0539">Nucleus</keyword>
<dbReference type="STRING" id="1965070.A0A443QN90"/>
<evidence type="ECO:0000256" key="9">
    <source>
        <dbReference type="SAM" id="MobiDB-lite"/>
    </source>
</evidence>
<protein>
    <submittedName>
        <fullName evidence="12">Polycomb protein Scm-like isoform X1</fullName>
    </submittedName>
</protein>
<dbReference type="InterPro" id="IPR038348">
    <property type="entry name" value="SLED_sf"/>
</dbReference>
<dbReference type="AlphaFoldDB" id="A0A443QN90"/>
<dbReference type="Pfam" id="PF12140">
    <property type="entry name" value="SLED"/>
    <property type="match status" value="1"/>
</dbReference>
<dbReference type="Gene3D" id="1.10.150.50">
    <property type="entry name" value="Transcription Factor, Ets-1"/>
    <property type="match status" value="1"/>
</dbReference>
<feature type="domain" description="TRASH" evidence="11">
    <location>
        <begin position="23"/>
        <end position="59"/>
    </location>
</feature>
<evidence type="ECO:0000256" key="7">
    <source>
        <dbReference type="ARBA" id="ARBA00023242"/>
    </source>
</evidence>
<dbReference type="EMBL" id="NCKU01005487">
    <property type="protein sequence ID" value="RWS04514.1"/>
    <property type="molecule type" value="Genomic_DNA"/>
</dbReference>
<proteinExistence type="inferred from homology"/>
<organism evidence="12 13">
    <name type="scientific">Dinothrombium tinctorium</name>
    <dbReference type="NCBI Taxonomy" id="1965070"/>
    <lineage>
        <taxon>Eukaryota</taxon>
        <taxon>Metazoa</taxon>
        <taxon>Ecdysozoa</taxon>
        <taxon>Arthropoda</taxon>
        <taxon>Chelicerata</taxon>
        <taxon>Arachnida</taxon>
        <taxon>Acari</taxon>
        <taxon>Acariformes</taxon>
        <taxon>Trombidiformes</taxon>
        <taxon>Prostigmata</taxon>
        <taxon>Anystina</taxon>
        <taxon>Parasitengona</taxon>
        <taxon>Trombidioidea</taxon>
        <taxon>Trombidiidae</taxon>
        <taxon>Dinothrombium</taxon>
    </lineage>
</organism>
<comment type="subcellular location">
    <subcellularLocation>
        <location evidence="1">Nucleus</location>
    </subcellularLocation>
</comment>
<feature type="region of interest" description="Disordered" evidence="9">
    <location>
        <begin position="1"/>
        <end position="20"/>
    </location>
</feature>
<evidence type="ECO:0000259" key="10">
    <source>
        <dbReference type="SMART" id="SM00454"/>
    </source>
</evidence>
<dbReference type="InterPro" id="IPR021987">
    <property type="entry name" value="SLED"/>
</dbReference>
<evidence type="ECO:0000256" key="5">
    <source>
        <dbReference type="ARBA" id="ARBA00023015"/>
    </source>
</evidence>
<dbReference type="PANTHER" id="PTHR12247">
    <property type="entry name" value="POLYCOMB GROUP PROTEIN"/>
    <property type="match status" value="1"/>
</dbReference>
<dbReference type="SUPFAM" id="SSF63748">
    <property type="entry name" value="Tudor/PWWP/MBT"/>
    <property type="match status" value="2"/>
</dbReference>
<dbReference type="PANTHER" id="PTHR12247:SF132">
    <property type="entry name" value="POLYCOMB PROTEIN SCM"/>
    <property type="match status" value="1"/>
</dbReference>
<dbReference type="PROSITE" id="PS51079">
    <property type="entry name" value="MBT"/>
    <property type="match status" value="2"/>
</dbReference>
<dbReference type="OrthoDB" id="5912862at2759"/>
<keyword evidence="3" id="KW-0678">Repressor</keyword>
<evidence type="ECO:0000256" key="2">
    <source>
        <dbReference type="ARBA" id="ARBA00008469"/>
    </source>
</evidence>
<evidence type="ECO:0000256" key="6">
    <source>
        <dbReference type="ARBA" id="ARBA00023163"/>
    </source>
</evidence>
<dbReference type="SMART" id="SM00561">
    <property type="entry name" value="MBT"/>
    <property type="match status" value="2"/>
</dbReference>
<evidence type="ECO:0000256" key="3">
    <source>
        <dbReference type="ARBA" id="ARBA00022491"/>
    </source>
</evidence>
<evidence type="ECO:0000256" key="8">
    <source>
        <dbReference type="PROSITE-ProRule" id="PRU00459"/>
    </source>
</evidence>
<keyword evidence="4" id="KW-0677">Repeat</keyword>
<dbReference type="GO" id="GO:0005634">
    <property type="term" value="C:nucleus"/>
    <property type="evidence" value="ECO:0007669"/>
    <property type="project" value="UniProtKB-SubCell"/>
</dbReference>
<feature type="repeat" description="MBT" evidence="8">
    <location>
        <begin position="187"/>
        <end position="285"/>
    </location>
</feature>
<dbReference type="InterPro" id="IPR013761">
    <property type="entry name" value="SAM/pointed_sf"/>
</dbReference>
<feature type="compositionally biased region" description="Low complexity" evidence="9">
    <location>
        <begin position="1"/>
        <end position="16"/>
    </location>
</feature>
<dbReference type="Pfam" id="PF02820">
    <property type="entry name" value="MBT"/>
    <property type="match status" value="2"/>
</dbReference>
<feature type="domain" description="TRASH" evidence="11">
    <location>
        <begin position="64"/>
        <end position="102"/>
    </location>
</feature>
<feature type="domain" description="SAM" evidence="10">
    <location>
        <begin position="765"/>
        <end position="833"/>
    </location>
</feature>
<dbReference type="InterPro" id="IPR004092">
    <property type="entry name" value="Mbt"/>
</dbReference>
<evidence type="ECO:0000313" key="12">
    <source>
        <dbReference type="EMBL" id="RWS04514.1"/>
    </source>
</evidence>